<reference evidence="2" key="2">
    <citation type="journal article" date="2015" name="Data Brief">
        <title>Shoot transcriptome of the giant reed, Arundo donax.</title>
        <authorList>
            <person name="Barrero R.A."/>
            <person name="Guerrero F.D."/>
            <person name="Moolhuijzen P."/>
            <person name="Goolsby J.A."/>
            <person name="Tidwell J."/>
            <person name="Bellgard S.E."/>
            <person name="Bellgard M.I."/>
        </authorList>
    </citation>
    <scope>NUCLEOTIDE SEQUENCE</scope>
    <source>
        <tissue evidence="2">Shoot tissue taken approximately 20 cm above the soil surface</tissue>
    </source>
</reference>
<feature type="region of interest" description="Disordered" evidence="1">
    <location>
        <begin position="1"/>
        <end position="21"/>
    </location>
</feature>
<evidence type="ECO:0000313" key="2">
    <source>
        <dbReference type="EMBL" id="JAE35532.1"/>
    </source>
</evidence>
<proteinExistence type="predicted"/>
<dbReference type="EMBL" id="GBRH01162364">
    <property type="protein sequence ID" value="JAE35532.1"/>
    <property type="molecule type" value="Transcribed_RNA"/>
</dbReference>
<organism evidence="2">
    <name type="scientific">Arundo donax</name>
    <name type="common">Giant reed</name>
    <name type="synonym">Donax arundinaceus</name>
    <dbReference type="NCBI Taxonomy" id="35708"/>
    <lineage>
        <taxon>Eukaryota</taxon>
        <taxon>Viridiplantae</taxon>
        <taxon>Streptophyta</taxon>
        <taxon>Embryophyta</taxon>
        <taxon>Tracheophyta</taxon>
        <taxon>Spermatophyta</taxon>
        <taxon>Magnoliopsida</taxon>
        <taxon>Liliopsida</taxon>
        <taxon>Poales</taxon>
        <taxon>Poaceae</taxon>
        <taxon>PACMAD clade</taxon>
        <taxon>Arundinoideae</taxon>
        <taxon>Arundineae</taxon>
        <taxon>Arundo</taxon>
    </lineage>
</organism>
<name>A0A0A9HFJ8_ARUDO</name>
<accession>A0A0A9HFJ8</accession>
<evidence type="ECO:0000256" key="1">
    <source>
        <dbReference type="SAM" id="MobiDB-lite"/>
    </source>
</evidence>
<protein>
    <submittedName>
        <fullName evidence="2">Uncharacterized protein</fullName>
    </submittedName>
</protein>
<reference evidence="2" key="1">
    <citation type="submission" date="2014-09" db="EMBL/GenBank/DDBJ databases">
        <authorList>
            <person name="Magalhaes I.L.F."/>
            <person name="Oliveira U."/>
            <person name="Santos F.R."/>
            <person name="Vidigal T.H.D.A."/>
            <person name="Brescovit A.D."/>
            <person name="Santos A.J."/>
        </authorList>
    </citation>
    <scope>NUCLEOTIDE SEQUENCE</scope>
    <source>
        <tissue evidence="2">Shoot tissue taken approximately 20 cm above the soil surface</tissue>
    </source>
</reference>
<sequence>MPSPPKNGAVPPEHSLNAPSSVSSAAMIRAVASAFFSASRANRIVYHGDPTLSSTKAAQKRAVARW</sequence>
<dbReference type="AlphaFoldDB" id="A0A0A9HFJ8"/>